<dbReference type="RefSeq" id="WP_261625690.1">
    <property type="nucleotide sequence ID" value="NZ_CAMAPC010000002.1"/>
</dbReference>
<reference evidence="3" key="1">
    <citation type="submission" date="2022-07" db="EMBL/GenBank/DDBJ databases">
        <authorList>
            <person name="Criscuolo A."/>
        </authorList>
    </citation>
    <scope>NUCLEOTIDE SEQUENCE</scope>
    <source>
        <strain evidence="3">CIP111854</strain>
    </source>
</reference>
<feature type="domain" description="EAL" evidence="1">
    <location>
        <begin position="302"/>
        <end position="550"/>
    </location>
</feature>
<dbReference type="NCBIfam" id="TIGR00254">
    <property type="entry name" value="GGDEF"/>
    <property type="match status" value="1"/>
</dbReference>
<evidence type="ECO:0000259" key="2">
    <source>
        <dbReference type="PROSITE" id="PS50887"/>
    </source>
</evidence>
<dbReference type="InterPro" id="IPR050706">
    <property type="entry name" value="Cyclic-di-GMP_PDE-like"/>
</dbReference>
<dbReference type="CDD" id="cd01949">
    <property type="entry name" value="GGDEF"/>
    <property type="match status" value="1"/>
</dbReference>
<feature type="domain" description="GGDEF" evidence="2">
    <location>
        <begin position="157"/>
        <end position="291"/>
    </location>
</feature>
<dbReference type="PROSITE" id="PS50887">
    <property type="entry name" value="GGDEF"/>
    <property type="match status" value="1"/>
</dbReference>
<protein>
    <recommendedName>
        <fullName evidence="5">GGDEF-domain containing protein</fullName>
    </recommendedName>
</protein>
<evidence type="ECO:0000313" key="4">
    <source>
        <dbReference type="Proteomes" id="UP001152467"/>
    </source>
</evidence>
<dbReference type="EMBL" id="CAMAPC010000002">
    <property type="protein sequence ID" value="CAH9050202.1"/>
    <property type="molecule type" value="Genomic_DNA"/>
</dbReference>
<organism evidence="3 4">
    <name type="scientific">Pseudoalteromonas holothuriae</name>
    <dbReference type="NCBI Taxonomy" id="2963714"/>
    <lineage>
        <taxon>Bacteria</taxon>
        <taxon>Pseudomonadati</taxon>
        <taxon>Pseudomonadota</taxon>
        <taxon>Gammaproteobacteria</taxon>
        <taxon>Alteromonadales</taxon>
        <taxon>Pseudoalteromonadaceae</taxon>
        <taxon>Pseudoalteromonas</taxon>
    </lineage>
</organism>
<evidence type="ECO:0008006" key="5">
    <source>
        <dbReference type="Google" id="ProtNLM"/>
    </source>
</evidence>
<keyword evidence="4" id="KW-1185">Reference proteome</keyword>
<dbReference type="GO" id="GO:0071111">
    <property type="term" value="F:cyclic-guanylate-specific phosphodiesterase activity"/>
    <property type="evidence" value="ECO:0007669"/>
    <property type="project" value="InterPro"/>
</dbReference>
<name>A0A9W4VVB6_9GAMM</name>
<evidence type="ECO:0000313" key="3">
    <source>
        <dbReference type="EMBL" id="CAH9050202.1"/>
    </source>
</evidence>
<dbReference type="PANTHER" id="PTHR33121">
    <property type="entry name" value="CYCLIC DI-GMP PHOSPHODIESTERASE PDEF"/>
    <property type="match status" value="1"/>
</dbReference>
<dbReference type="SUPFAM" id="SSF141868">
    <property type="entry name" value="EAL domain-like"/>
    <property type="match status" value="1"/>
</dbReference>
<comment type="caution">
    <text evidence="3">The sequence shown here is derived from an EMBL/GenBank/DDBJ whole genome shotgun (WGS) entry which is preliminary data.</text>
</comment>
<dbReference type="AlphaFoldDB" id="A0A9W4VVB6"/>
<dbReference type="Gene3D" id="3.20.20.450">
    <property type="entry name" value="EAL domain"/>
    <property type="match status" value="1"/>
</dbReference>
<dbReference type="InterPro" id="IPR035919">
    <property type="entry name" value="EAL_sf"/>
</dbReference>
<dbReference type="InterPro" id="IPR043128">
    <property type="entry name" value="Rev_trsase/Diguanyl_cyclase"/>
</dbReference>
<dbReference type="SMART" id="SM00267">
    <property type="entry name" value="GGDEF"/>
    <property type="match status" value="1"/>
</dbReference>
<evidence type="ECO:0000259" key="1">
    <source>
        <dbReference type="PROSITE" id="PS50883"/>
    </source>
</evidence>
<dbReference type="Pfam" id="PF00990">
    <property type="entry name" value="GGDEF"/>
    <property type="match status" value="1"/>
</dbReference>
<dbReference type="CDD" id="cd01948">
    <property type="entry name" value="EAL"/>
    <property type="match status" value="1"/>
</dbReference>
<accession>A0A9W4VVB6</accession>
<sequence length="557" mass="62661">MNNLFDQTTTLRQQLSSIVAAIPFGVVVLSDSHEVEIINSSALDYIGIDDKTPSDIIDKDYQDTLSYVPQIIDKYENLIVTGKRASFSLPFTSILNELDLYITCQKMLQGTLFIIEDRTEKKALLYETSHDHLTQLLNRQCFEQRLEDKFKESGTKCTSVLAFIDLDRFKLINDIAGHAFGDEVLKRVTTAILSCVRDIDDAARIGGDEFAILIKNCSLNRAKDIVKVILQKVENINLIHSGKVLNVSLSAGIAPIEPTKYHNASQVINAADTACRLAKADNEDRIHIIDTCNGEYASYLKDTNLLNVINNAIANNTFYLVAQEIAPMHNNMAHQHYEILLRLKSEDGANIPPNLFIPVAERSRVMSKIDRWVIAETFSKITPELNLSINLSGQSLSDMTLATFILELTQRYQVNPEQVTFEITETAAIENIEKTKDFISSLKDNGFTFSLDDFGTGLSSYQYLKNLPIDYIKIDGMFVKDIDDDEFSHAMVRSINDFAHTIGLKTIAEFASNALIMKRLEELGVDYAQGFYIHKPQLLTELISEKQKKNKALYSIG</sequence>
<dbReference type="Proteomes" id="UP001152467">
    <property type="component" value="Unassembled WGS sequence"/>
</dbReference>
<dbReference type="Gene3D" id="3.30.450.20">
    <property type="entry name" value="PAS domain"/>
    <property type="match status" value="1"/>
</dbReference>
<dbReference type="InterPro" id="IPR029787">
    <property type="entry name" value="Nucleotide_cyclase"/>
</dbReference>
<dbReference type="InterPro" id="IPR001633">
    <property type="entry name" value="EAL_dom"/>
</dbReference>
<dbReference type="SUPFAM" id="SSF55073">
    <property type="entry name" value="Nucleotide cyclase"/>
    <property type="match status" value="1"/>
</dbReference>
<gene>
    <name evidence="3" type="ORF">PSECIP111854_00481</name>
</gene>
<proteinExistence type="predicted"/>
<dbReference type="InterPro" id="IPR000160">
    <property type="entry name" value="GGDEF_dom"/>
</dbReference>
<dbReference type="SMART" id="SM00052">
    <property type="entry name" value="EAL"/>
    <property type="match status" value="1"/>
</dbReference>
<dbReference type="PROSITE" id="PS50883">
    <property type="entry name" value="EAL"/>
    <property type="match status" value="1"/>
</dbReference>
<dbReference type="Pfam" id="PF00563">
    <property type="entry name" value="EAL"/>
    <property type="match status" value="1"/>
</dbReference>
<dbReference type="PANTHER" id="PTHR33121:SF23">
    <property type="entry name" value="CYCLIC DI-GMP PHOSPHODIESTERASE PDEB"/>
    <property type="match status" value="1"/>
</dbReference>
<dbReference type="Gene3D" id="3.30.70.270">
    <property type="match status" value="1"/>
</dbReference>